<evidence type="ECO:0000313" key="3">
    <source>
        <dbReference type="Proteomes" id="UP000006048"/>
    </source>
</evidence>
<dbReference type="RefSeq" id="WP_014803066.1">
    <property type="nucleotide sequence ID" value="NC_018020.1"/>
</dbReference>
<keyword evidence="1" id="KW-0812">Transmembrane</keyword>
<gene>
    <name evidence="2" type="ordered locus">Turpa_1910</name>
</gene>
<proteinExistence type="predicted"/>
<keyword evidence="3" id="KW-1185">Reference proteome</keyword>
<dbReference type="HOGENOM" id="CLU_1331456_0_0_12"/>
<keyword evidence="1" id="KW-1133">Transmembrane helix</keyword>
<dbReference type="EMBL" id="CP002959">
    <property type="protein sequence ID" value="AFM12557.1"/>
    <property type="molecule type" value="Genomic_DNA"/>
</dbReference>
<dbReference type="AlphaFoldDB" id="I4B5K0"/>
<feature type="transmembrane region" description="Helical" evidence="1">
    <location>
        <begin position="126"/>
        <end position="151"/>
    </location>
</feature>
<dbReference type="OrthoDB" id="348110at2"/>
<dbReference type="KEGG" id="tpx:Turpa_1910"/>
<reference evidence="2 3" key="1">
    <citation type="submission" date="2012-06" db="EMBL/GenBank/DDBJ databases">
        <title>The complete chromosome of genome of Turneriella parva DSM 21527.</title>
        <authorList>
            <consortium name="US DOE Joint Genome Institute (JGI-PGF)"/>
            <person name="Lucas S."/>
            <person name="Han J."/>
            <person name="Lapidus A."/>
            <person name="Bruce D."/>
            <person name="Goodwin L."/>
            <person name="Pitluck S."/>
            <person name="Peters L."/>
            <person name="Kyrpides N."/>
            <person name="Mavromatis K."/>
            <person name="Ivanova N."/>
            <person name="Mikhailova N."/>
            <person name="Chertkov O."/>
            <person name="Detter J.C."/>
            <person name="Tapia R."/>
            <person name="Han C."/>
            <person name="Land M."/>
            <person name="Hauser L."/>
            <person name="Markowitz V."/>
            <person name="Cheng J.-F."/>
            <person name="Hugenholtz P."/>
            <person name="Woyke T."/>
            <person name="Wu D."/>
            <person name="Gronow S."/>
            <person name="Wellnitz S."/>
            <person name="Brambilla E."/>
            <person name="Klenk H.-P."/>
            <person name="Eisen J.A."/>
        </authorList>
    </citation>
    <scope>NUCLEOTIDE SEQUENCE [LARGE SCALE GENOMIC DNA]</scope>
    <source>
        <strain evidence="3">ATCC BAA-1111 / DSM 21527 / NCTC 11395 / H</strain>
    </source>
</reference>
<feature type="transmembrane region" description="Helical" evidence="1">
    <location>
        <begin position="53"/>
        <end position="72"/>
    </location>
</feature>
<dbReference type="PATRIC" id="fig|869212.3.peg.1913"/>
<sequence>MNRNRAIWEIRNEKNKASVRWVLVFAIGGYLTYLLETGKAAAVGSAPIFNGTYIMSVLAFAIAFNALVALQVHRAAARESIGRWVKYATMACDFLLVALVLIPTGGSQSLLYPLNYVIIVSNALRYGMSVAIAGTIIMNIFYLALLAYQYYPQTEIPGFHQEVLKIAGFWLVGVYTGYLSRRYEVLRGEVERYQELLAGALKKNAA</sequence>
<accession>I4B5K0</accession>
<evidence type="ECO:0000313" key="2">
    <source>
        <dbReference type="EMBL" id="AFM12557.1"/>
    </source>
</evidence>
<dbReference type="STRING" id="869212.Turpa_1910"/>
<feature type="transmembrane region" description="Helical" evidence="1">
    <location>
        <begin position="84"/>
        <end position="106"/>
    </location>
</feature>
<feature type="transmembrane region" description="Helical" evidence="1">
    <location>
        <begin position="21"/>
        <end position="41"/>
    </location>
</feature>
<protein>
    <submittedName>
        <fullName evidence="2">Uncharacterized protein</fullName>
    </submittedName>
</protein>
<name>I4B5K0_TURPD</name>
<dbReference type="Proteomes" id="UP000006048">
    <property type="component" value="Chromosome"/>
</dbReference>
<evidence type="ECO:0000256" key="1">
    <source>
        <dbReference type="SAM" id="Phobius"/>
    </source>
</evidence>
<organism evidence="2 3">
    <name type="scientific">Turneriella parva (strain ATCC BAA-1111 / DSM 21527 / NCTC 11395 / H)</name>
    <name type="common">Leptospira parva</name>
    <dbReference type="NCBI Taxonomy" id="869212"/>
    <lineage>
        <taxon>Bacteria</taxon>
        <taxon>Pseudomonadati</taxon>
        <taxon>Spirochaetota</taxon>
        <taxon>Spirochaetia</taxon>
        <taxon>Leptospirales</taxon>
        <taxon>Leptospiraceae</taxon>
        <taxon>Turneriella</taxon>
    </lineage>
</organism>
<keyword evidence="1" id="KW-0472">Membrane</keyword>